<evidence type="ECO:0000313" key="3">
    <source>
        <dbReference type="Proteomes" id="UP000035760"/>
    </source>
</evidence>
<feature type="region of interest" description="Disordered" evidence="1">
    <location>
        <begin position="1"/>
        <end position="22"/>
    </location>
</feature>
<accession>W6M9V7</accession>
<gene>
    <name evidence="2" type="ORF">BN873_p70034</name>
</gene>
<feature type="region of interest" description="Disordered" evidence="1">
    <location>
        <begin position="50"/>
        <end position="70"/>
    </location>
</feature>
<evidence type="ECO:0000256" key="1">
    <source>
        <dbReference type="SAM" id="MobiDB-lite"/>
    </source>
</evidence>
<reference evidence="2" key="2">
    <citation type="submission" date="2014-03" db="EMBL/GenBank/DDBJ databases">
        <title>Candidatus Competibacter-lineage genomes retrieved from metagenomes reveal functional metabolic diversity.</title>
        <authorList>
            <person name="McIlroy S.J."/>
            <person name="Albertsen M."/>
            <person name="Andresen E.K."/>
            <person name="Saunders A.M."/>
            <person name="Kristiansen R."/>
            <person name="Stokholm-Bjerregaard M."/>
            <person name="Nielsen K.L."/>
            <person name="Nielsen P.H."/>
        </authorList>
    </citation>
    <scope>NUCLEOTIDE SEQUENCE</scope>
    <source>
        <strain evidence="2">Run_A_D11</strain>
    </source>
</reference>
<evidence type="ECO:0000313" key="2">
    <source>
        <dbReference type="EMBL" id="CDI04796.1"/>
    </source>
</evidence>
<dbReference type="EMBL" id="CBTJ020000119">
    <property type="protein sequence ID" value="CDI04796.1"/>
    <property type="molecule type" value="Genomic_DNA"/>
</dbReference>
<comment type="caution">
    <text evidence="2">The sequence shown here is derived from an EMBL/GenBank/DDBJ whole genome shotgun (WGS) entry which is preliminary data.</text>
</comment>
<protein>
    <submittedName>
        <fullName evidence="2">Uncharacterized protein</fullName>
    </submittedName>
</protein>
<organism evidence="2 3">
    <name type="scientific">Candidatus Competibacter denitrificans Run_A_D11</name>
    <dbReference type="NCBI Taxonomy" id="1400863"/>
    <lineage>
        <taxon>Bacteria</taxon>
        <taxon>Pseudomonadati</taxon>
        <taxon>Pseudomonadota</taxon>
        <taxon>Gammaproteobacteria</taxon>
        <taxon>Candidatus Competibacteraceae</taxon>
        <taxon>Candidatus Competibacter</taxon>
    </lineage>
</organism>
<name>W6M9V7_9GAMM</name>
<keyword evidence="3" id="KW-1185">Reference proteome</keyword>
<reference evidence="2" key="1">
    <citation type="submission" date="2013-07" db="EMBL/GenBank/DDBJ databases">
        <authorList>
            <person name="McIlroy S."/>
        </authorList>
    </citation>
    <scope>NUCLEOTIDE SEQUENCE [LARGE SCALE GENOMIC DNA]</scope>
    <source>
        <strain evidence="2">Run_A_D11</strain>
    </source>
</reference>
<dbReference type="AlphaFoldDB" id="W6M9V7"/>
<dbReference type="Proteomes" id="UP000035760">
    <property type="component" value="Unassembled WGS sequence"/>
</dbReference>
<proteinExistence type="predicted"/>
<feature type="compositionally biased region" description="Basic and acidic residues" evidence="1">
    <location>
        <begin position="1"/>
        <end position="11"/>
    </location>
</feature>
<sequence length="140" mass="15148">MDRVRGEEPRGDAPPPPPGAVVAQNARWEPSVESLRVHSPQLAAGSLIRARNGRWPRPNAGPRLDPRTDRGIEEVAAVTRPEKRRGNSRFSLREVGTPGRSAEVCSIARRPLRPGDATATLASAAARGRGFHPRKSDKAL</sequence>